<organism evidence="3">
    <name type="scientific">Tanacetum cinerariifolium</name>
    <name type="common">Dalmatian daisy</name>
    <name type="synonym">Chrysanthemum cinerariifolium</name>
    <dbReference type="NCBI Taxonomy" id="118510"/>
    <lineage>
        <taxon>Eukaryota</taxon>
        <taxon>Viridiplantae</taxon>
        <taxon>Streptophyta</taxon>
        <taxon>Embryophyta</taxon>
        <taxon>Tracheophyta</taxon>
        <taxon>Spermatophyta</taxon>
        <taxon>Magnoliopsida</taxon>
        <taxon>eudicotyledons</taxon>
        <taxon>Gunneridae</taxon>
        <taxon>Pentapetalae</taxon>
        <taxon>asterids</taxon>
        <taxon>campanulids</taxon>
        <taxon>Asterales</taxon>
        <taxon>Asteraceae</taxon>
        <taxon>Asteroideae</taxon>
        <taxon>Anthemideae</taxon>
        <taxon>Anthemidinae</taxon>
        <taxon>Tanacetum</taxon>
    </lineage>
</organism>
<dbReference type="PANTHER" id="PTHR11439">
    <property type="entry name" value="GAG-POL-RELATED RETROTRANSPOSON"/>
    <property type="match status" value="1"/>
</dbReference>
<keyword evidence="1" id="KW-0175">Coiled coil</keyword>
<proteinExistence type="predicted"/>
<protein>
    <submittedName>
        <fullName evidence="3">Retrovirus-related Pol polyprotein from transposon TNT 1-94</fullName>
    </submittedName>
</protein>
<dbReference type="PANTHER" id="PTHR11439:SF483">
    <property type="entry name" value="PEPTIDE SYNTHASE GLIP-LIKE, PUTATIVE (AFU_ORTHOLOGUE AFUA_3G12920)-RELATED"/>
    <property type="match status" value="1"/>
</dbReference>
<dbReference type="AlphaFoldDB" id="A0A6L2NAE0"/>
<evidence type="ECO:0000313" key="3">
    <source>
        <dbReference type="EMBL" id="GEU82092.1"/>
    </source>
</evidence>
<reference evidence="3" key="1">
    <citation type="journal article" date="2019" name="Sci. Rep.">
        <title>Draft genome of Tanacetum cinerariifolium, the natural source of mosquito coil.</title>
        <authorList>
            <person name="Yamashiro T."/>
            <person name="Shiraishi A."/>
            <person name="Satake H."/>
            <person name="Nakayama K."/>
        </authorList>
    </citation>
    <scope>NUCLEOTIDE SEQUENCE</scope>
</reference>
<comment type="caution">
    <text evidence="3">The sequence shown here is derived from an EMBL/GenBank/DDBJ whole genome shotgun (WGS) entry which is preliminary data.</text>
</comment>
<dbReference type="CDD" id="cd09272">
    <property type="entry name" value="RNase_HI_RT_Ty1"/>
    <property type="match status" value="1"/>
</dbReference>
<dbReference type="InterPro" id="IPR013103">
    <property type="entry name" value="RVT_2"/>
</dbReference>
<dbReference type="Pfam" id="PF07727">
    <property type="entry name" value="RVT_2"/>
    <property type="match status" value="1"/>
</dbReference>
<dbReference type="EMBL" id="BKCJ010008414">
    <property type="protein sequence ID" value="GEU82092.1"/>
    <property type="molecule type" value="Genomic_DNA"/>
</dbReference>
<gene>
    <name evidence="3" type="ORF">Tci_054070</name>
</gene>
<feature type="coiled-coil region" evidence="1">
    <location>
        <begin position="412"/>
        <end position="439"/>
    </location>
</feature>
<feature type="domain" description="Reverse transcriptase Ty1/copia-type" evidence="2">
    <location>
        <begin position="476"/>
        <end position="567"/>
    </location>
</feature>
<accession>A0A6L2NAE0</accession>
<sequence>MFIFPLSSILQVEYAPSVNQQSEFSQPDSGLIVLVFQECDDPIDAINHMMSFLTAVVTSRGDKLLSMLVLQEHTHPEQVETILGNKGLLYVTNAKGKATCPNSALNQSENGMIHNPRIAEAHPTQTVITHNATYQVDDLDAYDSDCDEFNTAKFALMANLSYYGSDNLAEVHNHDNVNHKMINQALQAMPCSEQSNIVNDSETEITSDSDIIPYSQYVSESQQAAVQNSNTPAQQDALILYKEESRNIDIEIALKKQIKEVNNIVFKKNQSAQTVHMLTKPQFFYDHTTKQALGFQNPFYLKKAQQSEPKLYNGNVIEKTNVIVIRDSEETLMLAEESRSKMLLKQKDPMMSKKEVNTTPVDYAVLNQLSQDFEIRFVPQTELSAEQAFWSQNSVNSPEPTPSTRPTQVEAVEQHRVEIKTFEVKMNKVLNENEQLLEQVISKDIVNILVNYYNNRTVHSDYIRHTSEETATLREIVEQERSLNPLNTSLDYALKLDKLGGILKNKARLVARGYHQEEGIDFEESFAPVARLEAIRIFLVFAAHKNMVVYQIDVKTVFLNGNLREELKKALYGLKQAPRAWYDMLSSFLISQDFSKGSMDPTMFIRRNGNDLLLISQSPRGIFINQSKYAFESLKKYGFESYDPLDTSMVEKSKLDEDKERKAVDLSHYRDMIDTLLYLTASRPDLQFAICMCARSKHIDIRYHFIKEHVENGVIELYIVNTEYQPVDIFTKALGIERIEFLINKLGMRSFTPETLQQLTDKVDE</sequence>
<name>A0A6L2NAE0_TANCI</name>
<evidence type="ECO:0000256" key="1">
    <source>
        <dbReference type="SAM" id="Coils"/>
    </source>
</evidence>
<evidence type="ECO:0000259" key="2">
    <source>
        <dbReference type="Pfam" id="PF07727"/>
    </source>
</evidence>